<sequence>MLCIVAAAFAACKEEPKPGEQAAKAAVEGYGHLIAGRYADYLAGVAGADSLPAAYREQLLAGAKQFMARQREEHGGIARVSVVKYVADSVARQTNVFLLLCFGDSTREEVVVPMVEGPSGWRMK</sequence>
<accession>A0A938WQ21</accession>
<proteinExistence type="predicted"/>
<organism evidence="1 2">
    <name type="scientific">Marseilla massiliensis</name>
    <dbReference type="NCBI Taxonomy" id="1841864"/>
    <lineage>
        <taxon>Bacteria</taxon>
        <taxon>Pseudomonadati</taxon>
        <taxon>Bacteroidota</taxon>
        <taxon>Bacteroidia</taxon>
        <taxon>Bacteroidales</taxon>
        <taxon>Prevotellaceae</taxon>
        <taxon>Marseilla</taxon>
    </lineage>
</organism>
<protein>
    <submittedName>
        <fullName evidence="1">Uncharacterized protein</fullName>
    </submittedName>
</protein>
<dbReference type="EMBL" id="JACJJL010000044">
    <property type="protein sequence ID" value="MBM6663077.1"/>
    <property type="molecule type" value="Genomic_DNA"/>
</dbReference>
<gene>
    <name evidence="1" type="ORF">H6B30_15230</name>
</gene>
<reference evidence="1 2" key="1">
    <citation type="journal article" date="2021" name="Sci. Rep.">
        <title>The distribution of antibiotic resistance genes in chicken gut microbiota commensals.</title>
        <authorList>
            <person name="Juricova H."/>
            <person name="Matiasovicova J."/>
            <person name="Kubasova T."/>
            <person name="Cejkova D."/>
            <person name="Rychlik I."/>
        </authorList>
    </citation>
    <scope>NUCLEOTIDE SEQUENCE [LARGE SCALE GENOMIC DNA]</scope>
    <source>
        <strain evidence="1 2">An819</strain>
    </source>
</reference>
<dbReference type="Proteomes" id="UP000764045">
    <property type="component" value="Unassembled WGS sequence"/>
</dbReference>
<keyword evidence="2" id="KW-1185">Reference proteome</keyword>
<comment type="caution">
    <text evidence="1">The sequence shown here is derived from an EMBL/GenBank/DDBJ whole genome shotgun (WGS) entry which is preliminary data.</text>
</comment>
<name>A0A938WQ21_9BACT</name>
<dbReference type="AlphaFoldDB" id="A0A938WQ21"/>
<evidence type="ECO:0000313" key="1">
    <source>
        <dbReference type="EMBL" id="MBM6663077.1"/>
    </source>
</evidence>
<evidence type="ECO:0000313" key="2">
    <source>
        <dbReference type="Proteomes" id="UP000764045"/>
    </source>
</evidence>